<comment type="similarity">
    <text evidence="9">Belongs to the auxin efflux carrier (TC 2.A.69.2) family.</text>
</comment>
<feature type="transmembrane region" description="Helical" evidence="11">
    <location>
        <begin position="302"/>
        <end position="326"/>
    </location>
</feature>
<dbReference type="GO" id="GO:0009734">
    <property type="term" value="P:auxin-activated signaling pathway"/>
    <property type="evidence" value="ECO:0007669"/>
    <property type="project" value="UniProtKB-KW"/>
</dbReference>
<evidence type="ECO:0000256" key="7">
    <source>
        <dbReference type="ARBA" id="ARBA00023294"/>
    </source>
</evidence>
<dbReference type="InterPro" id="IPR035979">
    <property type="entry name" value="RBD_domain_sf"/>
</dbReference>
<accession>A0A816NPQ0</accession>
<evidence type="ECO:0000256" key="3">
    <source>
        <dbReference type="ARBA" id="ARBA00022692"/>
    </source>
</evidence>
<organism evidence="13">
    <name type="scientific">Brassica napus</name>
    <name type="common">Rape</name>
    <dbReference type="NCBI Taxonomy" id="3708"/>
    <lineage>
        <taxon>Eukaryota</taxon>
        <taxon>Viridiplantae</taxon>
        <taxon>Streptophyta</taxon>
        <taxon>Embryophyta</taxon>
        <taxon>Tracheophyta</taxon>
        <taxon>Spermatophyta</taxon>
        <taxon>Magnoliopsida</taxon>
        <taxon>eudicotyledons</taxon>
        <taxon>Gunneridae</taxon>
        <taxon>Pentapetalae</taxon>
        <taxon>rosids</taxon>
        <taxon>malvids</taxon>
        <taxon>Brassicales</taxon>
        <taxon>Brassicaceae</taxon>
        <taxon>Brassiceae</taxon>
        <taxon>Brassica</taxon>
    </lineage>
</organism>
<keyword evidence="10" id="KW-0694">RNA-binding</keyword>
<dbReference type="SUPFAM" id="SSF54928">
    <property type="entry name" value="RNA-binding domain, RBD"/>
    <property type="match status" value="2"/>
</dbReference>
<dbReference type="AlphaFoldDB" id="A0A816NPQ0"/>
<evidence type="ECO:0000313" key="13">
    <source>
        <dbReference type="EMBL" id="CAF2037907.1"/>
    </source>
</evidence>
<evidence type="ECO:0000256" key="6">
    <source>
        <dbReference type="ARBA" id="ARBA00023136"/>
    </source>
</evidence>
<feature type="transmembrane region" description="Helical" evidence="11">
    <location>
        <begin position="370"/>
        <end position="392"/>
    </location>
</feature>
<dbReference type="InterPro" id="IPR000504">
    <property type="entry name" value="RRM_dom"/>
</dbReference>
<dbReference type="InterPro" id="IPR045033">
    <property type="entry name" value="PILS1/3/4/5/7"/>
</dbReference>
<keyword evidence="4" id="KW-0256">Endoplasmic reticulum</keyword>
<feature type="transmembrane region" description="Helical" evidence="11">
    <location>
        <begin position="106"/>
        <end position="127"/>
    </location>
</feature>
<keyword evidence="2" id="KW-0813">Transport</keyword>
<evidence type="ECO:0000259" key="12">
    <source>
        <dbReference type="PROSITE" id="PS50102"/>
    </source>
</evidence>
<keyword evidence="6 11" id="KW-0472">Membrane</keyword>
<keyword evidence="5 11" id="KW-1133">Transmembrane helix</keyword>
<comment type="subcellular location">
    <subcellularLocation>
        <location evidence="1">Endoplasmic reticulum membrane</location>
        <topology evidence="1">Multi-pass membrane protein</topology>
    </subcellularLocation>
</comment>
<gene>
    <name evidence="13" type="ORF">DARMORV10_A09P10230.1</name>
</gene>
<dbReference type="PROSITE" id="PS50102">
    <property type="entry name" value="RRM"/>
    <property type="match status" value="1"/>
</dbReference>
<evidence type="ECO:0000256" key="10">
    <source>
        <dbReference type="PROSITE-ProRule" id="PRU00176"/>
    </source>
</evidence>
<dbReference type="Proteomes" id="UP001295469">
    <property type="component" value="Chromosome A09"/>
</dbReference>
<proteinExistence type="inferred from homology"/>
<dbReference type="PANTHER" id="PTHR31651:SF29">
    <property type="entry name" value="RRM DOMAIN-CONTAINING PROTEIN"/>
    <property type="match status" value="1"/>
</dbReference>
<sequence>MGFLELLEVASMPIVQVLLISVLGAFLATDYCSLLSADTRRSVNKLVFVVFTPCIMFANLAQTVTLQDIISWWFMPINVGITFLVGGILGWLVVKLLNPKPQLHGLIIATCASGNMGNLMIILVPAICDEEGSPFGNRSVCRSIGLSYASFSMALGGFYIWTYSYQLVRSSATQFKALGLVKSANKDMDSDDPRSLLLLKPQQNQDLEIQVKEKVSTRTYIKDLLHQILEELFAPPTVGAILGFIFGATNWLRNLIIGENAPLRVIQDSVKLLGDGTIPCITLILGGNLIQGLRSSAVKTSVIVGVICVRYIILPVVGVGVVQLAWSLGYLPADPLFRYVLMLQFTLPPAMNISTMAQLFDVAQDECSVIFLWTYLVASLALTMWVMFGSGVGSKRQRMMQSNPPYGGFPVVRLRGLPFNCADVDIFKFFAGLDIVDVLLVSKNGKSSGEAFVVFAGPMQVEIALQRDRQNMGRRYVEVFRCYKQDYYNAVAAEEEEGAYENNEVHVRAKSYSESKEKLEYTEVLKMRGLPYSANKPQIVEFFSGYKVTEGRVHVVCRPDGKATGEAFVEFETAEEARRAMAKDKMSIGPRYVELFPTTREEARRAESRCRQ</sequence>
<dbReference type="CDD" id="cd12254">
    <property type="entry name" value="RRM_hnRNPH_ESRPs_RBM12_like"/>
    <property type="match status" value="2"/>
</dbReference>
<evidence type="ECO:0000256" key="11">
    <source>
        <dbReference type="SAM" id="Phobius"/>
    </source>
</evidence>
<dbReference type="SMART" id="SM00360">
    <property type="entry name" value="RRM"/>
    <property type="match status" value="2"/>
</dbReference>
<evidence type="ECO:0000256" key="4">
    <source>
        <dbReference type="ARBA" id="ARBA00022824"/>
    </source>
</evidence>
<dbReference type="Pfam" id="PF00076">
    <property type="entry name" value="RRM_1"/>
    <property type="match status" value="2"/>
</dbReference>
<evidence type="ECO:0000256" key="1">
    <source>
        <dbReference type="ARBA" id="ARBA00004477"/>
    </source>
</evidence>
<keyword evidence="7" id="KW-0927">Auxin signaling pathway</keyword>
<protein>
    <submittedName>
        <fullName evidence="13">(rape) hypothetical protein</fullName>
    </submittedName>
</protein>
<comment type="function">
    <text evidence="8">Involved in cellular auxin homeostasis by regulating auxin metabolism. Regulates intracellular auxin accumulation at the endoplasmic reticulum and thus auxin availability for nuclear auxin signaling.</text>
</comment>
<evidence type="ECO:0000256" key="2">
    <source>
        <dbReference type="ARBA" id="ARBA00022448"/>
    </source>
</evidence>
<dbReference type="GO" id="GO:0003723">
    <property type="term" value="F:RNA binding"/>
    <property type="evidence" value="ECO:0007669"/>
    <property type="project" value="UniProtKB-UniRule"/>
</dbReference>
<dbReference type="Gene3D" id="3.30.70.330">
    <property type="match status" value="2"/>
</dbReference>
<dbReference type="EMBL" id="HG994363">
    <property type="protein sequence ID" value="CAF2037907.1"/>
    <property type="molecule type" value="Genomic_DNA"/>
</dbReference>
<feature type="domain" description="RRM" evidence="12">
    <location>
        <begin position="523"/>
        <end position="600"/>
    </location>
</feature>
<feature type="transmembrane region" description="Helical" evidence="11">
    <location>
        <begin position="12"/>
        <end position="34"/>
    </location>
</feature>
<feature type="transmembrane region" description="Helical" evidence="11">
    <location>
        <begin position="147"/>
        <end position="168"/>
    </location>
</feature>
<dbReference type="GO" id="GO:0080162">
    <property type="term" value="P:endoplasmic reticulum to cytosol auxin transport"/>
    <property type="evidence" value="ECO:0007669"/>
    <property type="project" value="InterPro"/>
</dbReference>
<dbReference type="GO" id="GO:0005789">
    <property type="term" value="C:endoplasmic reticulum membrane"/>
    <property type="evidence" value="ECO:0007669"/>
    <property type="project" value="UniProtKB-SubCell"/>
</dbReference>
<evidence type="ECO:0000256" key="8">
    <source>
        <dbReference type="ARBA" id="ARBA00025100"/>
    </source>
</evidence>
<evidence type="ECO:0000256" key="5">
    <source>
        <dbReference type="ARBA" id="ARBA00022989"/>
    </source>
</evidence>
<feature type="transmembrane region" description="Helical" evidence="11">
    <location>
        <begin position="46"/>
        <end position="64"/>
    </location>
</feature>
<dbReference type="PANTHER" id="PTHR31651">
    <property type="match status" value="1"/>
</dbReference>
<dbReference type="InterPro" id="IPR012677">
    <property type="entry name" value="Nucleotide-bd_a/b_plait_sf"/>
</dbReference>
<dbReference type="Pfam" id="PF03547">
    <property type="entry name" value="Mem_trans"/>
    <property type="match status" value="1"/>
</dbReference>
<name>A0A816NPQ0_BRANA</name>
<evidence type="ECO:0000256" key="9">
    <source>
        <dbReference type="ARBA" id="ARBA00025752"/>
    </source>
</evidence>
<dbReference type="InterPro" id="IPR004776">
    <property type="entry name" value="Mem_transp_PIN-like"/>
</dbReference>
<feature type="transmembrane region" description="Helical" evidence="11">
    <location>
        <begin position="70"/>
        <end position="94"/>
    </location>
</feature>
<reference evidence="13" key="1">
    <citation type="submission" date="2021-01" db="EMBL/GenBank/DDBJ databases">
        <authorList>
            <consortium name="Genoscope - CEA"/>
            <person name="William W."/>
        </authorList>
    </citation>
    <scope>NUCLEOTIDE SEQUENCE</scope>
</reference>
<keyword evidence="3 11" id="KW-0812">Transmembrane</keyword>